<dbReference type="PANTHER" id="PTHR39168">
    <property type="entry name" value="TRANSCRIPTIONAL REGULATOR-RELATED"/>
    <property type="match status" value="1"/>
</dbReference>
<reference evidence="2 3" key="1">
    <citation type="submission" date="2018-06" db="EMBL/GenBank/DDBJ databases">
        <title>Freshwater and sediment microbial communities from various areas in North America, analyzing microbe dynamics in response to fracking.</title>
        <authorList>
            <person name="Lamendella R."/>
        </authorList>
    </citation>
    <scope>NUCLEOTIDE SEQUENCE [LARGE SCALE GENOMIC DNA]</scope>
    <source>
        <strain evidence="2 3">3b_TX</strain>
    </source>
</reference>
<evidence type="ECO:0000313" key="2">
    <source>
        <dbReference type="EMBL" id="RBP72854.1"/>
    </source>
</evidence>
<feature type="domain" description="HTH arsR-type" evidence="1">
    <location>
        <begin position="1"/>
        <end position="96"/>
    </location>
</feature>
<protein>
    <submittedName>
        <fullName evidence="2">ArsR family transcriptional regulator</fullName>
    </submittedName>
</protein>
<dbReference type="InterPro" id="IPR036388">
    <property type="entry name" value="WH-like_DNA-bd_sf"/>
</dbReference>
<dbReference type="Pfam" id="PF12840">
    <property type="entry name" value="HTH_20"/>
    <property type="match status" value="1"/>
</dbReference>
<dbReference type="SMART" id="SM00418">
    <property type="entry name" value="HTH_ARSR"/>
    <property type="match status" value="1"/>
</dbReference>
<dbReference type="CDD" id="cd00090">
    <property type="entry name" value="HTH_ARSR"/>
    <property type="match status" value="1"/>
</dbReference>
<dbReference type="InterPro" id="IPR052543">
    <property type="entry name" value="HTH_Metal-responsive_Reg"/>
</dbReference>
<dbReference type="GO" id="GO:0003677">
    <property type="term" value="F:DNA binding"/>
    <property type="evidence" value="ECO:0007669"/>
    <property type="project" value="TreeGrafter"/>
</dbReference>
<evidence type="ECO:0000259" key="1">
    <source>
        <dbReference type="PROSITE" id="PS50987"/>
    </source>
</evidence>
<comment type="caution">
    <text evidence="2">The sequence shown here is derived from an EMBL/GenBank/DDBJ whole genome shotgun (WGS) entry which is preliminary data.</text>
</comment>
<proteinExistence type="predicted"/>
<gene>
    <name evidence="2" type="ORF">DFO65_103145</name>
</gene>
<dbReference type="GO" id="GO:0003700">
    <property type="term" value="F:DNA-binding transcription factor activity"/>
    <property type="evidence" value="ECO:0007669"/>
    <property type="project" value="InterPro"/>
</dbReference>
<accession>A0A366IK91</accession>
<name>A0A366IK91_9MICO</name>
<dbReference type="AlphaFoldDB" id="A0A366IK91"/>
<dbReference type="InterPro" id="IPR001845">
    <property type="entry name" value="HTH_ArsR_DNA-bd_dom"/>
</dbReference>
<dbReference type="RefSeq" id="WP_113903339.1">
    <property type="nucleotide sequence ID" value="NZ_QNSB01000003.1"/>
</dbReference>
<dbReference type="PANTHER" id="PTHR39168:SF1">
    <property type="entry name" value="TRANSCRIPTIONAL REGULATORY PROTEIN"/>
    <property type="match status" value="1"/>
</dbReference>
<sequence length="233" mass="25345">MDGAGSPDLAAVAALLASEARSTMMLALLDGAAWTVTELAETAEISRPTASEHLHRLVDGGLLAEVRQGRHRYVRIEDPVVAETVEALAGLSGRLRPPGRSLRAQRADRELREARTCYSHLAGRLGVALCDGMRELGHVDSGWGLTSAGRDWFDTLDIPLPATRRRPLLRPCLDWTERREHLAGVAADALHAAMRERTWIEPGTTRRAVRLTAAGHRALAHLLPESPTRKASA</sequence>
<dbReference type="EMBL" id="QNSB01000003">
    <property type="protein sequence ID" value="RBP72854.1"/>
    <property type="molecule type" value="Genomic_DNA"/>
</dbReference>
<dbReference type="Proteomes" id="UP000253509">
    <property type="component" value="Unassembled WGS sequence"/>
</dbReference>
<evidence type="ECO:0000313" key="3">
    <source>
        <dbReference type="Proteomes" id="UP000253509"/>
    </source>
</evidence>
<dbReference type="GO" id="GO:0010288">
    <property type="term" value="P:response to lead ion"/>
    <property type="evidence" value="ECO:0007669"/>
    <property type="project" value="TreeGrafter"/>
</dbReference>
<dbReference type="PROSITE" id="PS50987">
    <property type="entry name" value="HTH_ARSR_2"/>
    <property type="match status" value="1"/>
</dbReference>
<dbReference type="GO" id="GO:0046686">
    <property type="term" value="P:response to cadmium ion"/>
    <property type="evidence" value="ECO:0007669"/>
    <property type="project" value="TreeGrafter"/>
</dbReference>
<dbReference type="Gene3D" id="1.10.10.10">
    <property type="entry name" value="Winged helix-like DNA-binding domain superfamily/Winged helix DNA-binding domain"/>
    <property type="match status" value="1"/>
</dbReference>
<dbReference type="GO" id="GO:0032791">
    <property type="term" value="F:lead ion binding"/>
    <property type="evidence" value="ECO:0007669"/>
    <property type="project" value="TreeGrafter"/>
</dbReference>
<dbReference type="NCBIfam" id="NF033788">
    <property type="entry name" value="HTH_metalloreg"/>
    <property type="match status" value="1"/>
</dbReference>
<keyword evidence="3" id="KW-1185">Reference proteome</keyword>
<dbReference type="InterPro" id="IPR011991">
    <property type="entry name" value="ArsR-like_HTH"/>
</dbReference>
<dbReference type="SUPFAM" id="SSF46785">
    <property type="entry name" value="Winged helix' DNA-binding domain"/>
    <property type="match status" value="1"/>
</dbReference>
<dbReference type="InterPro" id="IPR036390">
    <property type="entry name" value="WH_DNA-bd_sf"/>
</dbReference>
<dbReference type="GO" id="GO:0097063">
    <property type="term" value="F:cadmium ion sensor activity"/>
    <property type="evidence" value="ECO:0007669"/>
    <property type="project" value="TreeGrafter"/>
</dbReference>
<organism evidence="2 3">
    <name type="scientific">Brevibacterium celere</name>
    <dbReference type="NCBI Taxonomy" id="225845"/>
    <lineage>
        <taxon>Bacteria</taxon>
        <taxon>Bacillati</taxon>
        <taxon>Actinomycetota</taxon>
        <taxon>Actinomycetes</taxon>
        <taxon>Micrococcales</taxon>
        <taxon>Brevibacteriaceae</taxon>
        <taxon>Brevibacterium</taxon>
    </lineage>
</organism>